<sequence>MPRLHVPFVSPDRRKDSSNAKRVEHESESKAEAKHEWPSDQHETPLPEYRSYNHAEIPSKPRIVCTRRLRNAFTESLVIPSPQTGDLDHTFIPTQNTGS</sequence>
<feature type="compositionally biased region" description="Basic and acidic residues" evidence="1">
    <location>
        <begin position="11"/>
        <end position="53"/>
    </location>
</feature>
<dbReference type="HOGENOM" id="CLU_2321120_0_0_1"/>
<feature type="region of interest" description="Disordered" evidence="1">
    <location>
        <begin position="1"/>
        <end position="53"/>
    </location>
</feature>
<evidence type="ECO:0000313" key="2">
    <source>
        <dbReference type="EMBL" id="EKV11357.1"/>
    </source>
</evidence>
<reference evidence="3" key="1">
    <citation type="journal article" date="2012" name="BMC Genomics">
        <title>Genome sequence of the necrotrophic fungus Penicillium digitatum, the main postharvest pathogen of citrus.</title>
        <authorList>
            <person name="Marcet-Houben M."/>
            <person name="Ballester A.-R."/>
            <person name="de la Fuente B."/>
            <person name="Harries E."/>
            <person name="Marcos J.F."/>
            <person name="Gonzalez-Candelas L."/>
            <person name="Gabaldon T."/>
        </authorList>
    </citation>
    <scope>NUCLEOTIDE SEQUENCE [LARGE SCALE GENOMIC DNA]</scope>
    <source>
        <strain evidence="3">PHI26 / CECT 20796</strain>
    </source>
</reference>
<evidence type="ECO:0000256" key="1">
    <source>
        <dbReference type="SAM" id="MobiDB-lite"/>
    </source>
</evidence>
<proteinExistence type="predicted"/>
<accession>K9FSE0</accession>
<dbReference type="OrthoDB" id="9997739at2759"/>
<keyword evidence="3" id="KW-1185">Reference proteome</keyword>
<name>K9FSE0_PEND2</name>
<organism evidence="2 3">
    <name type="scientific">Penicillium digitatum (strain PHI26 / CECT 20796)</name>
    <name type="common">Green mold</name>
    <dbReference type="NCBI Taxonomy" id="1170229"/>
    <lineage>
        <taxon>Eukaryota</taxon>
        <taxon>Fungi</taxon>
        <taxon>Dikarya</taxon>
        <taxon>Ascomycota</taxon>
        <taxon>Pezizomycotina</taxon>
        <taxon>Eurotiomycetes</taxon>
        <taxon>Eurotiomycetidae</taxon>
        <taxon>Eurotiales</taxon>
        <taxon>Aspergillaceae</taxon>
        <taxon>Penicillium</taxon>
    </lineage>
</organism>
<comment type="caution">
    <text evidence="2">The sequence shown here is derived from an EMBL/GenBank/DDBJ whole genome shotgun (WGS) entry which is preliminary data.</text>
</comment>
<dbReference type="InParanoid" id="K9FSE0"/>
<dbReference type="AlphaFoldDB" id="K9FSE0"/>
<dbReference type="Proteomes" id="UP000009882">
    <property type="component" value="Unassembled WGS sequence"/>
</dbReference>
<protein>
    <submittedName>
        <fullName evidence="2">Uncharacterized protein</fullName>
    </submittedName>
</protein>
<evidence type="ECO:0000313" key="3">
    <source>
        <dbReference type="Proteomes" id="UP000009882"/>
    </source>
</evidence>
<gene>
    <name evidence="2" type="ORF">PDIG_50740</name>
</gene>
<dbReference type="EMBL" id="AKCT01000206">
    <property type="protein sequence ID" value="EKV11357.1"/>
    <property type="molecule type" value="Genomic_DNA"/>
</dbReference>